<accession>A0A2L2LBV9</accession>
<dbReference type="EMBL" id="CP026924">
    <property type="protein sequence ID" value="AVH41809.1"/>
    <property type="molecule type" value="Genomic_DNA"/>
</dbReference>
<organism evidence="1 2">
    <name type="scientific">Agrobacterium tumefaciens</name>
    <dbReference type="NCBI Taxonomy" id="358"/>
    <lineage>
        <taxon>Bacteria</taxon>
        <taxon>Pseudomonadati</taxon>
        <taxon>Pseudomonadota</taxon>
        <taxon>Alphaproteobacteria</taxon>
        <taxon>Hyphomicrobiales</taxon>
        <taxon>Rhizobiaceae</taxon>
        <taxon>Rhizobium/Agrobacterium group</taxon>
        <taxon>Agrobacterium</taxon>
        <taxon>Agrobacterium tumefaciens complex</taxon>
    </lineage>
</organism>
<reference evidence="1 2" key="1">
    <citation type="submission" date="2018-02" db="EMBL/GenBank/DDBJ databases">
        <title>Complete genome sequence of Agrobacterium tumefaciens 1D1609.</title>
        <authorList>
            <person name="Cho S.-T."/>
            <person name="Haryono M."/>
            <person name="Chang H.-H."/>
            <person name="Santos M.N."/>
            <person name="Lai E.-M."/>
            <person name="Kuo C.-H."/>
        </authorList>
    </citation>
    <scope>NUCLEOTIDE SEQUENCE [LARGE SCALE GENOMIC DNA]</scope>
    <source>
        <strain evidence="1 2">1D1609</strain>
    </source>
</reference>
<proteinExistence type="predicted"/>
<sequence>MTEYGVVSTGFSRKPLTVILAELEAANIISFGPGLIQTSQSPMGQLNGLRADAITQAWEIGEEAYQSRDPEQAEGINLDILARLRLISRVPGESDESLRQAITNAGVANTRDADFYRAVLNVDGVTWAKIYSNDTGSTDANGIAAHSVSVAALGGSDEEVATVARQYIVPGISSYGNTVVSTEIDGFCRSISIMRPIETPTKLAITVSKQNGADGCPPPSNAAIAQTLYAGLTGSNRPANGQDITLHMIRTIISCVYPNVEVTAGQGALVANALAALPLAIDFDEIATITLANITVTAV</sequence>
<dbReference type="RefSeq" id="WP_104679422.1">
    <property type="nucleotide sequence ID" value="NZ_CP026924.1"/>
</dbReference>
<evidence type="ECO:0000313" key="1">
    <source>
        <dbReference type="EMBL" id="AVH41809.1"/>
    </source>
</evidence>
<protein>
    <recommendedName>
        <fullName evidence="3">Baseplate protein J-like domain-containing protein</fullName>
    </recommendedName>
</protein>
<name>A0A2L2LBV9_AGRTU</name>
<gene>
    <name evidence="1" type="ORF">At1D1609_17550</name>
</gene>
<evidence type="ECO:0008006" key="3">
    <source>
        <dbReference type="Google" id="ProtNLM"/>
    </source>
</evidence>
<evidence type="ECO:0000313" key="2">
    <source>
        <dbReference type="Proteomes" id="UP000237717"/>
    </source>
</evidence>
<dbReference type="AlphaFoldDB" id="A0A2L2LBV9"/>
<dbReference type="Proteomes" id="UP000237717">
    <property type="component" value="Chromosome I"/>
</dbReference>